<gene>
    <name evidence="9" type="ORF">FPZ12_008885</name>
</gene>
<evidence type="ECO:0000256" key="1">
    <source>
        <dbReference type="ARBA" id="ARBA00004651"/>
    </source>
</evidence>
<dbReference type="InterPro" id="IPR027379">
    <property type="entry name" value="CLS_N"/>
</dbReference>
<feature type="domain" description="SHOCT" evidence="7">
    <location>
        <begin position="99"/>
        <end position="126"/>
    </location>
</feature>
<dbReference type="Proteomes" id="UP000319769">
    <property type="component" value="Unassembled WGS sequence"/>
</dbReference>
<keyword evidence="4 6" id="KW-1133">Transmembrane helix</keyword>
<evidence type="ECO:0000256" key="4">
    <source>
        <dbReference type="ARBA" id="ARBA00022989"/>
    </source>
</evidence>
<sequence length="127" mass="14313">MDFLHNIGSFFWSLFWLFALVAYLIALFAIVGDLFRDRELAGGWKALWLIFLFFVPFLTALAYLLFRGQGMAERSKAAAQRQQEAVDSYIRDVAASPADEISKAKQLLDDGAITAGEYDRIKARVLA</sequence>
<keyword evidence="10" id="KW-1185">Reference proteome</keyword>
<keyword evidence="3 6" id="KW-0812">Transmembrane</keyword>
<dbReference type="OrthoDB" id="7596142at2"/>
<evidence type="ECO:0000256" key="6">
    <source>
        <dbReference type="SAM" id="Phobius"/>
    </source>
</evidence>
<protein>
    <submittedName>
        <fullName evidence="9">Uncharacterized protein</fullName>
    </submittedName>
</protein>
<dbReference type="Pfam" id="PF13396">
    <property type="entry name" value="PLDc_N"/>
    <property type="match status" value="1"/>
</dbReference>
<dbReference type="InterPro" id="IPR018649">
    <property type="entry name" value="SHOCT"/>
</dbReference>
<evidence type="ECO:0000259" key="7">
    <source>
        <dbReference type="Pfam" id="PF09851"/>
    </source>
</evidence>
<evidence type="ECO:0000313" key="10">
    <source>
        <dbReference type="Proteomes" id="UP000319769"/>
    </source>
</evidence>
<comment type="caution">
    <text evidence="9">The sequence shown here is derived from an EMBL/GenBank/DDBJ whole genome shotgun (WGS) entry which is preliminary data.</text>
</comment>
<dbReference type="GO" id="GO:0005886">
    <property type="term" value="C:plasma membrane"/>
    <property type="evidence" value="ECO:0007669"/>
    <property type="project" value="UniProtKB-SubCell"/>
</dbReference>
<dbReference type="Pfam" id="PF09851">
    <property type="entry name" value="SHOCT"/>
    <property type="match status" value="1"/>
</dbReference>
<dbReference type="AlphaFoldDB" id="A0A5N0VE12"/>
<proteinExistence type="predicted"/>
<feature type="domain" description="Cardiolipin synthase N-terminal" evidence="8">
    <location>
        <begin position="22"/>
        <end position="67"/>
    </location>
</feature>
<accession>A0A5N0VE12</accession>
<organism evidence="9 10">
    <name type="scientific">Amycolatopsis acidicola</name>
    <dbReference type="NCBI Taxonomy" id="2596893"/>
    <lineage>
        <taxon>Bacteria</taxon>
        <taxon>Bacillati</taxon>
        <taxon>Actinomycetota</taxon>
        <taxon>Actinomycetes</taxon>
        <taxon>Pseudonocardiales</taxon>
        <taxon>Pseudonocardiaceae</taxon>
        <taxon>Amycolatopsis</taxon>
    </lineage>
</organism>
<dbReference type="RefSeq" id="WP_144748314.1">
    <property type="nucleotide sequence ID" value="NZ_VMNW02000009.1"/>
</dbReference>
<dbReference type="EMBL" id="VMNW02000009">
    <property type="protein sequence ID" value="KAA9163613.1"/>
    <property type="molecule type" value="Genomic_DNA"/>
</dbReference>
<keyword evidence="2" id="KW-1003">Cell membrane</keyword>
<keyword evidence="5 6" id="KW-0472">Membrane</keyword>
<feature type="transmembrane region" description="Helical" evidence="6">
    <location>
        <begin position="12"/>
        <end position="35"/>
    </location>
</feature>
<evidence type="ECO:0000313" key="9">
    <source>
        <dbReference type="EMBL" id="KAA9163613.1"/>
    </source>
</evidence>
<name>A0A5N0VE12_9PSEU</name>
<evidence type="ECO:0000256" key="3">
    <source>
        <dbReference type="ARBA" id="ARBA00022692"/>
    </source>
</evidence>
<reference evidence="9" key="1">
    <citation type="submission" date="2019-09" db="EMBL/GenBank/DDBJ databases">
        <authorList>
            <person name="Teo W.F.A."/>
            <person name="Duangmal K."/>
        </authorList>
    </citation>
    <scope>NUCLEOTIDE SEQUENCE [LARGE SCALE GENOMIC DNA]</scope>
    <source>
        <strain evidence="9">K81G1</strain>
    </source>
</reference>
<evidence type="ECO:0000259" key="8">
    <source>
        <dbReference type="Pfam" id="PF13396"/>
    </source>
</evidence>
<feature type="transmembrane region" description="Helical" evidence="6">
    <location>
        <begin position="47"/>
        <end position="66"/>
    </location>
</feature>
<evidence type="ECO:0000256" key="5">
    <source>
        <dbReference type="ARBA" id="ARBA00023136"/>
    </source>
</evidence>
<comment type="subcellular location">
    <subcellularLocation>
        <location evidence="1">Cell membrane</location>
        <topology evidence="1">Multi-pass membrane protein</topology>
    </subcellularLocation>
</comment>
<evidence type="ECO:0000256" key="2">
    <source>
        <dbReference type="ARBA" id="ARBA00022475"/>
    </source>
</evidence>